<dbReference type="OrthoDB" id="5319888at2"/>
<reference evidence="3" key="1">
    <citation type="submission" date="2016-01" db="EMBL/GenBank/DDBJ databases">
        <authorList>
            <person name="Mitreva M."/>
            <person name="Pepin K.H."/>
            <person name="Mihindukulasuriya K.A."/>
            <person name="Fulton R."/>
            <person name="Fronick C."/>
            <person name="O'Laughlin M."/>
            <person name="Miner T."/>
            <person name="Herter B."/>
            <person name="Rosa B.A."/>
            <person name="Cordes M."/>
            <person name="Tomlinson C."/>
            <person name="Wollam A."/>
            <person name="Palsikar V.B."/>
            <person name="Mardis E.R."/>
            <person name="Wilson R.K."/>
        </authorList>
    </citation>
    <scope>NUCLEOTIDE SEQUENCE [LARGE SCALE GENOMIC DNA]</scope>
    <source>
        <strain evidence="3">DNF01167</strain>
    </source>
</reference>
<dbReference type="PATRIC" id="fig|1379.3.peg.905"/>
<organism evidence="2 3">
    <name type="scientific">Gemella haemolysans</name>
    <dbReference type="NCBI Taxonomy" id="1379"/>
    <lineage>
        <taxon>Bacteria</taxon>
        <taxon>Bacillati</taxon>
        <taxon>Bacillota</taxon>
        <taxon>Bacilli</taxon>
        <taxon>Bacillales</taxon>
        <taxon>Gemellaceae</taxon>
        <taxon>Gemella</taxon>
    </lineage>
</organism>
<evidence type="ECO:0000313" key="2">
    <source>
        <dbReference type="EMBL" id="KXB59785.1"/>
    </source>
</evidence>
<sequence length="183" mass="21538">MIRKATKEDNKVVEGLFDFIKSLEIDILKDYSEEKVLKILEYVFSSEYDRFSYKNCTVYETDGVIKGFSFTYHYDEVNKMKDFWYGEAVSNFDLKKDSIIFDYDEVLIGEFYLDTLFVFSDARGEGIGNKLLTEFVNSEEAKLSLNVAQSNNRARKLYESYGFKKEGEIFIGHENYNHLIKRK</sequence>
<evidence type="ECO:0000259" key="1">
    <source>
        <dbReference type="PROSITE" id="PS51186"/>
    </source>
</evidence>
<dbReference type="AlphaFoldDB" id="A0A133ZWH0"/>
<dbReference type="GO" id="GO:0016747">
    <property type="term" value="F:acyltransferase activity, transferring groups other than amino-acyl groups"/>
    <property type="evidence" value="ECO:0007669"/>
    <property type="project" value="InterPro"/>
</dbReference>
<proteinExistence type="predicted"/>
<dbReference type="Gene3D" id="3.40.630.30">
    <property type="match status" value="1"/>
</dbReference>
<feature type="domain" description="N-acetyltransferase" evidence="1">
    <location>
        <begin position="1"/>
        <end position="183"/>
    </location>
</feature>
<dbReference type="InterPro" id="IPR000182">
    <property type="entry name" value="GNAT_dom"/>
</dbReference>
<accession>A0A133ZWH0</accession>
<dbReference type="EMBL" id="LSDC01000063">
    <property type="protein sequence ID" value="KXB59785.1"/>
    <property type="molecule type" value="Genomic_DNA"/>
</dbReference>
<dbReference type="InterPro" id="IPR016181">
    <property type="entry name" value="Acyl_CoA_acyltransferase"/>
</dbReference>
<protein>
    <submittedName>
        <fullName evidence="2">Acetyltransferase, GNAT family</fullName>
    </submittedName>
</protein>
<dbReference type="Proteomes" id="UP000070355">
    <property type="component" value="Unassembled WGS sequence"/>
</dbReference>
<keyword evidence="2" id="KW-0808">Transferase</keyword>
<name>A0A133ZWH0_9BACL</name>
<evidence type="ECO:0000313" key="3">
    <source>
        <dbReference type="Proteomes" id="UP000070355"/>
    </source>
</evidence>
<gene>
    <name evidence="2" type="ORF">HMPREF3186_00922</name>
</gene>
<dbReference type="Pfam" id="PF13673">
    <property type="entry name" value="Acetyltransf_10"/>
    <property type="match status" value="1"/>
</dbReference>
<dbReference type="CDD" id="cd04301">
    <property type="entry name" value="NAT_SF"/>
    <property type="match status" value="1"/>
</dbReference>
<comment type="caution">
    <text evidence="2">The sequence shown here is derived from an EMBL/GenBank/DDBJ whole genome shotgun (WGS) entry which is preliminary data.</text>
</comment>
<dbReference type="STRING" id="1379.HMPREF3186_00922"/>
<dbReference type="PROSITE" id="PS51186">
    <property type="entry name" value="GNAT"/>
    <property type="match status" value="1"/>
</dbReference>
<dbReference type="RefSeq" id="WP_060914100.1">
    <property type="nucleotide sequence ID" value="NZ_KQ959957.1"/>
</dbReference>
<dbReference type="SUPFAM" id="SSF55729">
    <property type="entry name" value="Acyl-CoA N-acyltransferases (Nat)"/>
    <property type="match status" value="1"/>
</dbReference>